<dbReference type="InterPro" id="IPR013670">
    <property type="entry name" value="EcoEI_R_C_dom"/>
</dbReference>
<accession>K9W0X5</accession>
<dbReference type="GO" id="GO:0005524">
    <property type="term" value="F:ATP binding"/>
    <property type="evidence" value="ECO:0007669"/>
    <property type="project" value="InterPro"/>
</dbReference>
<evidence type="ECO:0000259" key="3">
    <source>
        <dbReference type="PROSITE" id="PS51194"/>
    </source>
</evidence>
<dbReference type="OrthoDB" id="9802848at2"/>
<dbReference type="HOGENOM" id="CLU_018958_0_0_3"/>
<dbReference type="PANTHER" id="PTHR47396:SF1">
    <property type="entry name" value="ATP-DEPENDENT HELICASE IRC3-RELATED"/>
    <property type="match status" value="1"/>
</dbReference>
<sequence>MSNEANTCRKYVEPRLENAGWNTEPHDYTENYYFTDGKIRPRNQRKPRGKRKFADYLLLYNGEFPLAVVEAKRKRKTPDEGLEQAIDYAKILNVKFAYSTNGKGIVEYDFITGKQSDVINSFPSPEQLWQRLTGEGKEQIREDIAEKLLTPFYPIPDKPPRYYQRNAINAALAAIFKGQKRLLLTLATGTGKTTVAFQICWKLSSIEWNVNSEPRSPRILFLADRNVLVDDPMNKDFSAFNEEKIHKIQGEAKKGRDLYFAIYQAIGDREDSFGLYREYSRDYFDLIIVDECHRGSARDESNWRQILEYFEPAYQLGLTATPLRDDNIDTYHYFGNPLYTYSLKQGIDDGFLAPYRVYRITTRSDREGWRPNSGQIDRYGRTIPNEVYQTPDFERRLVREVRTKAIAQHITDFLKSSDRYAKTIVFCVDEEHVKAMIKELRNLNSDITRTNPDYITRITSDAGEVGKGHLYKFKDVLNETHIIAVTSKLLTTGVDIPTCKNVVLARVIRSMTDFKQIIGRGTRVKEERGKRSFNIIDYTNSTVLFEDRDFDGEPALINESEIDDRGEILSQHEEELEPAELEEETDDLEEDEKSGFRGLPDDDDAPPRKYYADGGSEEIVEERIYDLNPDNQLRLSRLIDYTREQVRTLYRSTLEIQQRWADPEQRSEIIELLADRGIDFDELKQVTNFPDADPFDLLCHIAFDAPVLTCKQRAERLRRSNADFFEQYGEYARAILEILLDKYAEKGVEEFNIPTTFKANREFDKYGNVAEIAQRFGSVQELKEAIKKMQSLLYSA</sequence>
<dbReference type="PATRIC" id="fig|1173022.3.peg.2799"/>
<dbReference type="Pfam" id="PF08463">
    <property type="entry name" value="EcoEI_R_C"/>
    <property type="match status" value="1"/>
</dbReference>
<feature type="domain" description="Helicase ATP-binding" evidence="2">
    <location>
        <begin position="173"/>
        <end position="340"/>
    </location>
</feature>
<dbReference type="Proteomes" id="UP000010472">
    <property type="component" value="Chromosome"/>
</dbReference>
<dbReference type="Gene3D" id="3.40.50.300">
    <property type="entry name" value="P-loop containing nucleotide triphosphate hydrolases"/>
    <property type="match status" value="2"/>
</dbReference>
<dbReference type="CDD" id="cd18799">
    <property type="entry name" value="SF2_C_EcoAI-like"/>
    <property type="match status" value="1"/>
</dbReference>
<dbReference type="InterPro" id="IPR027417">
    <property type="entry name" value="P-loop_NTPase"/>
</dbReference>
<organism evidence="4 5">
    <name type="scientific">Crinalium epipsammum PCC 9333</name>
    <dbReference type="NCBI Taxonomy" id="1173022"/>
    <lineage>
        <taxon>Bacteria</taxon>
        <taxon>Bacillati</taxon>
        <taxon>Cyanobacteriota</taxon>
        <taxon>Cyanophyceae</taxon>
        <taxon>Gomontiellales</taxon>
        <taxon>Gomontiellaceae</taxon>
        <taxon>Crinalium</taxon>
    </lineage>
</organism>
<gene>
    <name evidence="4" type="ORF">Cri9333_2587</name>
</gene>
<dbReference type="EMBL" id="CP003620">
    <property type="protein sequence ID" value="AFZ13449.1"/>
    <property type="molecule type" value="Genomic_DNA"/>
</dbReference>
<dbReference type="InterPro" id="IPR014001">
    <property type="entry name" value="Helicase_ATP-bd"/>
</dbReference>
<dbReference type="REBASE" id="130325">
    <property type="entry name" value="Cep9333ORF2584P"/>
</dbReference>
<proteinExistence type="predicted"/>
<dbReference type="STRING" id="1173022.Cri9333_2587"/>
<dbReference type="PANTHER" id="PTHR47396">
    <property type="entry name" value="TYPE I RESTRICTION ENZYME ECOKI R PROTEIN"/>
    <property type="match status" value="1"/>
</dbReference>
<dbReference type="GO" id="GO:0005829">
    <property type="term" value="C:cytosol"/>
    <property type="evidence" value="ECO:0007669"/>
    <property type="project" value="TreeGrafter"/>
</dbReference>
<evidence type="ECO:0000313" key="4">
    <source>
        <dbReference type="EMBL" id="AFZ13449.1"/>
    </source>
</evidence>
<dbReference type="eggNOG" id="COG4096">
    <property type="taxonomic scope" value="Bacteria"/>
</dbReference>
<evidence type="ECO:0000313" key="5">
    <source>
        <dbReference type="Proteomes" id="UP000010472"/>
    </source>
</evidence>
<reference evidence="4 5" key="1">
    <citation type="submission" date="2012-06" db="EMBL/GenBank/DDBJ databases">
        <title>Finished chromosome of genome of Crinalium epipsammum PCC 9333.</title>
        <authorList>
            <consortium name="US DOE Joint Genome Institute"/>
            <person name="Gugger M."/>
            <person name="Coursin T."/>
            <person name="Rippka R."/>
            <person name="Tandeau De Marsac N."/>
            <person name="Huntemann M."/>
            <person name="Wei C.-L."/>
            <person name="Han J."/>
            <person name="Detter J.C."/>
            <person name="Han C."/>
            <person name="Tapia R."/>
            <person name="Davenport K."/>
            <person name="Daligault H."/>
            <person name="Erkkila T."/>
            <person name="Gu W."/>
            <person name="Munk A.C.C."/>
            <person name="Teshima H."/>
            <person name="Xu Y."/>
            <person name="Chain P."/>
            <person name="Chen A."/>
            <person name="Krypides N."/>
            <person name="Mavromatis K."/>
            <person name="Markowitz V."/>
            <person name="Szeto E."/>
            <person name="Ivanova N."/>
            <person name="Mikhailova N."/>
            <person name="Ovchinnikova G."/>
            <person name="Pagani I."/>
            <person name="Pati A."/>
            <person name="Goodwin L."/>
            <person name="Peters L."/>
            <person name="Pitluck S."/>
            <person name="Woyke T."/>
            <person name="Kerfeld C."/>
        </authorList>
    </citation>
    <scope>NUCLEOTIDE SEQUENCE [LARGE SCALE GENOMIC DNA]</scope>
    <source>
        <strain evidence="4 5">PCC 9333</strain>
    </source>
</reference>
<feature type="region of interest" description="Disordered" evidence="1">
    <location>
        <begin position="574"/>
        <end position="614"/>
    </location>
</feature>
<feature type="compositionally biased region" description="Acidic residues" evidence="1">
    <location>
        <begin position="574"/>
        <end position="592"/>
    </location>
</feature>
<feature type="domain" description="Helicase C-terminal" evidence="3">
    <location>
        <begin position="409"/>
        <end position="584"/>
    </location>
</feature>
<dbReference type="NCBIfam" id="NF046051">
    <property type="entry name" value="restrict_EcoAI"/>
    <property type="match status" value="1"/>
</dbReference>
<dbReference type="AlphaFoldDB" id="K9W0X5"/>
<dbReference type="InterPro" id="IPR006935">
    <property type="entry name" value="Helicase/UvrB_N"/>
</dbReference>
<dbReference type="InterPro" id="IPR001650">
    <property type="entry name" value="Helicase_C-like"/>
</dbReference>
<dbReference type="EC" id="3.1.21.3" evidence="4"/>
<protein>
    <submittedName>
        <fullName evidence="4">Type I site-specific deoxyribonuclease</fullName>
        <ecNumber evidence="4">3.1.21.3</ecNumber>
    </submittedName>
</protein>
<dbReference type="PROSITE" id="PS51194">
    <property type="entry name" value="HELICASE_CTER"/>
    <property type="match status" value="1"/>
</dbReference>
<dbReference type="SUPFAM" id="SSF52540">
    <property type="entry name" value="P-loop containing nucleoside triphosphate hydrolases"/>
    <property type="match status" value="2"/>
</dbReference>
<dbReference type="InterPro" id="IPR050742">
    <property type="entry name" value="Helicase_Restrict-Modif_Enz"/>
</dbReference>
<dbReference type="RefSeq" id="WP_015203563.1">
    <property type="nucleotide sequence ID" value="NC_019753.1"/>
</dbReference>
<dbReference type="SMART" id="SM00487">
    <property type="entry name" value="DEXDc"/>
    <property type="match status" value="1"/>
</dbReference>
<evidence type="ECO:0000256" key="1">
    <source>
        <dbReference type="SAM" id="MobiDB-lite"/>
    </source>
</evidence>
<keyword evidence="5" id="KW-1185">Reference proteome</keyword>
<dbReference type="Gene3D" id="3.90.1570.30">
    <property type="match status" value="1"/>
</dbReference>
<dbReference type="KEGG" id="cep:Cri9333_2587"/>
<dbReference type="PROSITE" id="PS51192">
    <property type="entry name" value="HELICASE_ATP_BIND_1"/>
    <property type="match status" value="1"/>
</dbReference>
<dbReference type="GO" id="GO:0006304">
    <property type="term" value="P:DNA modification"/>
    <property type="evidence" value="ECO:0007669"/>
    <property type="project" value="InterPro"/>
</dbReference>
<dbReference type="Pfam" id="PF00271">
    <property type="entry name" value="Helicase_C"/>
    <property type="match status" value="1"/>
</dbReference>
<dbReference type="GO" id="GO:0009035">
    <property type="term" value="F:type I site-specific deoxyribonuclease activity"/>
    <property type="evidence" value="ECO:0007669"/>
    <property type="project" value="UniProtKB-EC"/>
</dbReference>
<name>K9W0X5_9CYAN</name>
<dbReference type="GO" id="GO:0003677">
    <property type="term" value="F:DNA binding"/>
    <property type="evidence" value="ECO:0007669"/>
    <property type="project" value="InterPro"/>
</dbReference>
<evidence type="ECO:0000259" key="2">
    <source>
        <dbReference type="PROSITE" id="PS51192"/>
    </source>
</evidence>
<dbReference type="CDD" id="cd18032">
    <property type="entry name" value="DEXHc_RE_I_III_res"/>
    <property type="match status" value="1"/>
</dbReference>
<keyword evidence="4" id="KW-0378">Hydrolase</keyword>
<dbReference type="Pfam" id="PF04851">
    <property type="entry name" value="ResIII"/>
    <property type="match status" value="1"/>
</dbReference>